<accession>A0A8B8GNG5</accession>
<evidence type="ECO:0000256" key="2">
    <source>
        <dbReference type="ARBA" id="ARBA00022475"/>
    </source>
</evidence>
<dbReference type="Pfam" id="PF00008">
    <property type="entry name" value="EGF"/>
    <property type="match status" value="3"/>
</dbReference>
<dbReference type="FunFam" id="2.60.40.60:FF:000118">
    <property type="entry name" value="protocadherin Fat 4"/>
    <property type="match status" value="1"/>
</dbReference>
<feature type="compositionally biased region" description="Low complexity" evidence="15">
    <location>
        <begin position="5042"/>
        <end position="5057"/>
    </location>
</feature>
<dbReference type="OrthoDB" id="6252479at2759"/>
<comment type="caution">
    <text evidence="14">Lacks conserved residue(s) required for the propagation of feature annotation.</text>
</comment>
<feature type="domain" description="Cadherin" evidence="20">
    <location>
        <begin position="3096"/>
        <end position="3198"/>
    </location>
</feature>
<feature type="domain" description="Cadherin" evidence="20">
    <location>
        <begin position="814"/>
        <end position="879"/>
    </location>
</feature>
<dbReference type="CDD" id="cd11304">
    <property type="entry name" value="Cadherin_repeat"/>
    <property type="match status" value="34"/>
</dbReference>
<dbReference type="SUPFAM" id="SSF49313">
    <property type="entry name" value="Cadherin-like"/>
    <property type="match status" value="34"/>
</dbReference>
<dbReference type="SMART" id="SM00112">
    <property type="entry name" value="CA"/>
    <property type="match status" value="34"/>
</dbReference>
<keyword evidence="7 13" id="KW-0106">Calcium</keyword>
<dbReference type="FunFam" id="2.60.40.60:FF:000035">
    <property type="entry name" value="Protocadherin Fat 3"/>
    <property type="match status" value="1"/>
</dbReference>
<dbReference type="InterPro" id="IPR000742">
    <property type="entry name" value="EGF"/>
</dbReference>
<dbReference type="CDD" id="cd00110">
    <property type="entry name" value="LamG"/>
    <property type="match status" value="2"/>
</dbReference>
<reference evidence="22" key="1">
    <citation type="submission" date="2025-08" db="UniProtKB">
        <authorList>
            <consortium name="RefSeq"/>
        </authorList>
    </citation>
    <scope>IDENTIFICATION</scope>
    <source>
        <tissue evidence="22">Whole body</tissue>
    </source>
</reference>
<feature type="domain" description="Cadherin" evidence="20">
    <location>
        <begin position="1088"/>
        <end position="1196"/>
    </location>
</feature>
<keyword evidence="10 16" id="KW-0472">Membrane</keyword>
<dbReference type="GO" id="GO:0050769">
    <property type="term" value="P:positive regulation of neurogenesis"/>
    <property type="evidence" value="ECO:0007669"/>
    <property type="project" value="UniProtKB-ARBA"/>
</dbReference>
<comment type="subcellular location">
    <subcellularLocation>
        <location evidence="1">Cell membrane</location>
        <topology evidence="1">Single-pass type I membrane protein</topology>
    </subcellularLocation>
</comment>
<dbReference type="GeneID" id="112693649"/>
<dbReference type="SUPFAM" id="SSF49899">
    <property type="entry name" value="Concanavalin A-like lectins/glucanases"/>
    <property type="match status" value="2"/>
</dbReference>
<dbReference type="GO" id="GO:0120035">
    <property type="term" value="P:regulation of plasma membrane bounded cell projection organization"/>
    <property type="evidence" value="ECO:0007669"/>
    <property type="project" value="UniProtKB-ARBA"/>
</dbReference>
<dbReference type="GO" id="GO:0007156">
    <property type="term" value="P:homophilic cell adhesion via plasma membrane adhesion molecules"/>
    <property type="evidence" value="ECO:0007669"/>
    <property type="project" value="InterPro"/>
</dbReference>
<feature type="compositionally biased region" description="Polar residues" evidence="15">
    <location>
        <begin position="4973"/>
        <end position="4984"/>
    </location>
</feature>
<dbReference type="GO" id="GO:0007560">
    <property type="term" value="P:imaginal disc morphogenesis"/>
    <property type="evidence" value="ECO:0007669"/>
    <property type="project" value="UniProtKB-ARBA"/>
</dbReference>
<dbReference type="GO" id="GO:0005509">
    <property type="term" value="F:calcium ion binding"/>
    <property type="evidence" value="ECO:0007669"/>
    <property type="project" value="UniProtKB-UniRule"/>
</dbReference>
<dbReference type="PROSITE" id="PS50026">
    <property type="entry name" value="EGF_3"/>
    <property type="match status" value="3"/>
</dbReference>
<evidence type="ECO:0000259" key="19">
    <source>
        <dbReference type="PROSITE" id="PS50026"/>
    </source>
</evidence>
<feature type="domain" description="Cadherin" evidence="20">
    <location>
        <begin position="2257"/>
        <end position="2361"/>
    </location>
</feature>
<feature type="domain" description="EGF-like" evidence="19">
    <location>
        <begin position="3856"/>
        <end position="3892"/>
    </location>
</feature>
<feature type="domain" description="Cadherin" evidence="20">
    <location>
        <begin position="567"/>
        <end position="674"/>
    </location>
</feature>
<proteinExistence type="predicted"/>
<keyword evidence="12" id="KW-0325">Glycoprotein</keyword>
<feature type="domain" description="Cadherin" evidence="20">
    <location>
        <begin position="880"/>
        <end position="983"/>
    </location>
</feature>
<dbReference type="GO" id="GO:0016318">
    <property type="term" value="P:ommatidial rotation"/>
    <property type="evidence" value="ECO:0007669"/>
    <property type="project" value="UniProtKB-ARBA"/>
</dbReference>
<keyword evidence="21" id="KW-1185">Reference proteome</keyword>
<evidence type="ECO:0000256" key="17">
    <source>
        <dbReference type="SAM" id="SignalP"/>
    </source>
</evidence>
<keyword evidence="9 16" id="KW-1133">Transmembrane helix</keyword>
<dbReference type="Pfam" id="PF00028">
    <property type="entry name" value="Cadherin"/>
    <property type="match status" value="31"/>
</dbReference>
<keyword evidence="11 14" id="KW-1015">Disulfide bond</keyword>
<evidence type="ECO:0000256" key="13">
    <source>
        <dbReference type="PROSITE-ProRule" id="PRU00043"/>
    </source>
</evidence>
<feature type="compositionally biased region" description="Acidic residues" evidence="15">
    <location>
        <begin position="4818"/>
        <end position="4833"/>
    </location>
</feature>
<dbReference type="PROSITE" id="PS01186">
    <property type="entry name" value="EGF_2"/>
    <property type="match status" value="2"/>
</dbReference>
<dbReference type="GO" id="GO:0048056">
    <property type="term" value="P:R3/R4 cell differentiation"/>
    <property type="evidence" value="ECO:0007669"/>
    <property type="project" value="UniProtKB-ARBA"/>
</dbReference>
<dbReference type="SUPFAM" id="SSF57196">
    <property type="entry name" value="EGF/Laminin"/>
    <property type="match status" value="2"/>
</dbReference>
<dbReference type="FunFam" id="2.60.40.60:FF:000039">
    <property type="entry name" value="FAT atypical cadherin 3"/>
    <property type="match status" value="2"/>
</dbReference>
<feature type="signal peptide" evidence="17">
    <location>
        <begin position="1"/>
        <end position="17"/>
    </location>
</feature>
<feature type="region of interest" description="Disordered" evidence="15">
    <location>
        <begin position="5008"/>
        <end position="5063"/>
    </location>
</feature>
<dbReference type="PROSITE" id="PS50268">
    <property type="entry name" value="CADHERIN_2"/>
    <property type="match status" value="34"/>
</dbReference>
<dbReference type="FunFam" id="2.60.40.60:FF:000143">
    <property type="entry name" value="FAT atypical cadherin 4"/>
    <property type="match status" value="1"/>
</dbReference>
<evidence type="ECO:0000256" key="3">
    <source>
        <dbReference type="ARBA" id="ARBA00022536"/>
    </source>
</evidence>
<dbReference type="FunFam" id="2.60.40.60:FF:000106">
    <property type="entry name" value="FAT atypical cadherin 4"/>
    <property type="match status" value="1"/>
</dbReference>
<name>A0A8B8GNG5_9HEMI</name>
<evidence type="ECO:0000256" key="7">
    <source>
        <dbReference type="ARBA" id="ARBA00022837"/>
    </source>
</evidence>
<feature type="region of interest" description="Disordered" evidence="15">
    <location>
        <begin position="4629"/>
        <end position="4671"/>
    </location>
</feature>
<feature type="domain" description="Cadherin" evidence="20">
    <location>
        <begin position="23"/>
        <end position="118"/>
    </location>
</feature>
<feature type="domain" description="Cadherin" evidence="20">
    <location>
        <begin position="1302"/>
        <end position="1406"/>
    </location>
</feature>
<dbReference type="GO" id="GO:0048589">
    <property type="term" value="P:developmental growth"/>
    <property type="evidence" value="ECO:0007669"/>
    <property type="project" value="UniProtKB-ARBA"/>
</dbReference>
<dbReference type="FunFam" id="2.60.40.60:FF:000033">
    <property type="entry name" value="FAT atypical cadherin 1"/>
    <property type="match status" value="2"/>
</dbReference>
<feature type="domain" description="Cadherin" evidence="20">
    <location>
        <begin position="2044"/>
        <end position="2147"/>
    </location>
</feature>
<dbReference type="FunFam" id="2.60.40.60:FF:000081">
    <property type="entry name" value="protocadherin Fat 4"/>
    <property type="match status" value="1"/>
</dbReference>
<feature type="domain" description="Cadherin" evidence="20">
    <location>
        <begin position="233"/>
        <end position="349"/>
    </location>
</feature>
<feature type="compositionally biased region" description="Gly residues" evidence="15">
    <location>
        <begin position="4785"/>
        <end position="4794"/>
    </location>
</feature>
<evidence type="ECO:0000256" key="6">
    <source>
        <dbReference type="ARBA" id="ARBA00022737"/>
    </source>
</evidence>
<feature type="domain" description="Laminin G" evidence="18">
    <location>
        <begin position="3972"/>
        <end position="4173"/>
    </location>
</feature>
<evidence type="ECO:0000256" key="14">
    <source>
        <dbReference type="PROSITE-ProRule" id="PRU00076"/>
    </source>
</evidence>
<feature type="domain" description="Cadherin" evidence="20">
    <location>
        <begin position="1197"/>
        <end position="1301"/>
    </location>
</feature>
<dbReference type="FunFam" id="2.60.40.60:FF:000104">
    <property type="entry name" value="cadherin-23 isoform X1"/>
    <property type="match status" value="1"/>
</dbReference>
<dbReference type="PROSITE" id="PS00232">
    <property type="entry name" value="CADHERIN_1"/>
    <property type="match status" value="16"/>
</dbReference>
<evidence type="ECO:0000259" key="20">
    <source>
        <dbReference type="PROSITE" id="PS50268"/>
    </source>
</evidence>
<feature type="domain" description="Cadherin" evidence="20">
    <location>
        <begin position="675"/>
        <end position="776"/>
    </location>
</feature>
<evidence type="ECO:0000256" key="5">
    <source>
        <dbReference type="ARBA" id="ARBA00022729"/>
    </source>
</evidence>
<dbReference type="RefSeq" id="XP_025424603.1">
    <property type="nucleotide sequence ID" value="XM_025568818.1"/>
</dbReference>
<dbReference type="GO" id="GO:0007411">
    <property type="term" value="P:axon guidance"/>
    <property type="evidence" value="ECO:0007669"/>
    <property type="project" value="UniProtKB-ARBA"/>
</dbReference>
<dbReference type="InterPro" id="IPR001791">
    <property type="entry name" value="Laminin_G"/>
</dbReference>
<feature type="domain" description="EGF-like" evidence="19">
    <location>
        <begin position="3895"/>
        <end position="3933"/>
    </location>
</feature>
<dbReference type="SMART" id="SM00282">
    <property type="entry name" value="LamG"/>
    <property type="match status" value="2"/>
</dbReference>
<feature type="domain" description="Cadherin" evidence="20">
    <location>
        <begin position="3409"/>
        <end position="3513"/>
    </location>
</feature>
<feature type="domain" description="Cadherin" evidence="20">
    <location>
        <begin position="2778"/>
        <end position="2878"/>
    </location>
</feature>
<dbReference type="Proteomes" id="UP000694846">
    <property type="component" value="Unplaced"/>
</dbReference>
<dbReference type="Gene3D" id="2.60.120.200">
    <property type="match status" value="2"/>
</dbReference>
<feature type="compositionally biased region" description="Polar residues" evidence="15">
    <location>
        <begin position="4711"/>
        <end position="4722"/>
    </location>
</feature>
<dbReference type="PANTHER" id="PTHR24028:SF342">
    <property type="entry name" value="FAT ATYPICAL CADHERIN 4"/>
    <property type="match status" value="1"/>
</dbReference>
<dbReference type="PROSITE" id="PS00022">
    <property type="entry name" value="EGF_1"/>
    <property type="match status" value="4"/>
</dbReference>
<dbReference type="FunFam" id="2.60.40.60:FF:000024">
    <property type="entry name" value="FAT atypical cadherin 3"/>
    <property type="match status" value="2"/>
</dbReference>
<dbReference type="FunFam" id="2.10.25.10:FF:000066">
    <property type="entry name" value="FAT atypical cadherin 4"/>
    <property type="match status" value="1"/>
</dbReference>
<feature type="domain" description="EGF-like" evidence="19">
    <location>
        <begin position="3935"/>
        <end position="3971"/>
    </location>
</feature>
<dbReference type="Gene3D" id="2.10.25.10">
    <property type="entry name" value="Laminin"/>
    <property type="match status" value="4"/>
</dbReference>
<feature type="domain" description="Cadherin" evidence="20">
    <location>
        <begin position="355"/>
        <end position="461"/>
    </location>
</feature>
<feature type="domain" description="Cadherin" evidence="20">
    <location>
        <begin position="1624"/>
        <end position="1730"/>
    </location>
</feature>
<feature type="compositionally biased region" description="Low complexity" evidence="15">
    <location>
        <begin position="4930"/>
        <end position="4940"/>
    </location>
</feature>
<dbReference type="CTD" id="33627"/>
<feature type="compositionally biased region" description="Low complexity" evidence="15">
    <location>
        <begin position="4834"/>
        <end position="4846"/>
    </location>
</feature>
<dbReference type="GO" id="GO:0016327">
    <property type="term" value="C:apicolateral plasma membrane"/>
    <property type="evidence" value="ECO:0007669"/>
    <property type="project" value="UniProtKB-ARBA"/>
</dbReference>
<dbReference type="FunFam" id="2.60.40.60:FF:000080">
    <property type="entry name" value="FAT atypical cadherin 1"/>
    <property type="match status" value="1"/>
</dbReference>
<feature type="domain" description="Cadherin" evidence="20">
    <location>
        <begin position="2475"/>
        <end position="2567"/>
    </location>
</feature>
<feature type="disulfide bond" evidence="14">
    <location>
        <begin position="3961"/>
        <end position="3970"/>
    </location>
</feature>
<dbReference type="InterPro" id="IPR001881">
    <property type="entry name" value="EGF-like_Ca-bd_dom"/>
</dbReference>
<evidence type="ECO:0000259" key="18">
    <source>
        <dbReference type="PROSITE" id="PS50025"/>
    </source>
</evidence>
<dbReference type="PRINTS" id="PR00205">
    <property type="entry name" value="CADHERIN"/>
</dbReference>
<dbReference type="PANTHER" id="PTHR24028">
    <property type="entry name" value="CADHERIN-87A"/>
    <property type="match status" value="1"/>
</dbReference>
<feature type="disulfide bond" evidence="14">
    <location>
        <begin position="3904"/>
        <end position="3921"/>
    </location>
</feature>
<feature type="domain" description="Cadherin" evidence="20">
    <location>
        <begin position="984"/>
        <end position="1087"/>
    </location>
</feature>
<evidence type="ECO:0000256" key="10">
    <source>
        <dbReference type="ARBA" id="ARBA00023136"/>
    </source>
</evidence>
<evidence type="ECO:0000256" key="9">
    <source>
        <dbReference type="ARBA" id="ARBA00022989"/>
    </source>
</evidence>
<dbReference type="FunFam" id="2.60.40.60:FF:000002">
    <property type="entry name" value="Protocadherin alpha 2"/>
    <property type="match status" value="1"/>
</dbReference>
<dbReference type="FunFam" id="2.60.40.60:FF:000134">
    <property type="entry name" value="protocadherin Fat 4"/>
    <property type="match status" value="1"/>
</dbReference>
<feature type="domain" description="Cadherin" evidence="20">
    <location>
        <begin position="1531"/>
        <end position="1627"/>
    </location>
</feature>
<feature type="domain" description="Cadherin" evidence="20">
    <location>
        <begin position="2362"/>
        <end position="2466"/>
    </location>
</feature>
<feature type="domain" description="Cadherin" evidence="20">
    <location>
        <begin position="3303"/>
        <end position="3408"/>
    </location>
</feature>
<protein>
    <submittedName>
        <fullName evidence="22">Cadherin-related tumor suppressor</fullName>
    </submittedName>
</protein>
<dbReference type="SMART" id="SM00181">
    <property type="entry name" value="EGF"/>
    <property type="match status" value="5"/>
</dbReference>
<feature type="region of interest" description="Disordered" evidence="15">
    <location>
        <begin position="4698"/>
        <end position="4984"/>
    </location>
</feature>
<dbReference type="FunFam" id="2.60.40.60:FF:000116">
    <property type="entry name" value="Dachsous cadherin-related 2"/>
    <property type="match status" value="1"/>
</dbReference>
<dbReference type="InterPro" id="IPR015919">
    <property type="entry name" value="Cadherin-like_sf"/>
</dbReference>
<dbReference type="FunFam" id="2.60.40.60:FF:000321">
    <property type="entry name" value="Cadherin-related tumor suppressor"/>
    <property type="match status" value="1"/>
</dbReference>
<gene>
    <name evidence="22" type="primary">LOC112693649</name>
</gene>
<keyword evidence="4 16" id="KW-0812">Transmembrane</keyword>
<feature type="chain" id="PRO_5034621927" evidence="17">
    <location>
        <begin position="18"/>
        <end position="5063"/>
    </location>
</feature>
<dbReference type="InterPro" id="IPR020894">
    <property type="entry name" value="Cadherin_CS"/>
</dbReference>
<organism evidence="21 22">
    <name type="scientific">Sipha flava</name>
    <name type="common">yellow sugarcane aphid</name>
    <dbReference type="NCBI Taxonomy" id="143950"/>
    <lineage>
        <taxon>Eukaryota</taxon>
        <taxon>Metazoa</taxon>
        <taxon>Ecdysozoa</taxon>
        <taxon>Arthropoda</taxon>
        <taxon>Hexapoda</taxon>
        <taxon>Insecta</taxon>
        <taxon>Pterygota</taxon>
        <taxon>Neoptera</taxon>
        <taxon>Paraneoptera</taxon>
        <taxon>Hemiptera</taxon>
        <taxon>Sternorrhyncha</taxon>
        <taxon>Aphidomorpha</taxon>
        <taxon>Aphidoidea</taxon>
        <taxon>Aphididae</taxon>
        <taxon>Sipha</taxon>
    </lineage>
</organism>
<evidence type="ECO:0000256" key="1">
    <source>
        <dbReference type="ARBA" id="ARBA00004251"/>
    </source>
</evidence>
<evidence type="ECO:0000256" key="12">
    <source>
        <dbReference type="ARBA" id="ARBA00023180"/>
    </source>
</evidence>
<evidence type="ECO:0000313" key="21">
    <source>
        <dbReference type="Proteomes" id="UP000694846"/>
    </source>
</evidence>
<dbReference type="PROSITE" id="PS50025">
    <property type="entry name" value="LAM_G_DOMAIN"/>
    <property type="match status" value="2"/>
</dbReference>
<dbReference type="GO" id="GO:0005911">
    <property type="term" value="C:cell-cell junction"/>
    <property type="evidence" value="ECO:0007669"/>
    <property type="project" value="UniProtKB-ARBA"/>
</dbReference>
<feature type="domain" description="Cadherin" evidence="20">
    <location>
        <begin position="3522"/>
        <end position="3621"/>
    </location>
</feature>
<evidence type="ECO:0000256" key="16">
    <source>
        <dbReference type="SAM" id="Phobius"/>
    </source>
</evidence>
<dbReference type="FunFam" id="2.60.40.60:FF:000020">
    <property type="entry name" value="Dachsous cadherin-related 1b"/>
    <property type="match status" value="6"/>
</dbReference>
<feature type="disulfide bond" evidence="14">
    <location>
        <begin position="3882"/>
        <end position="3891"/>
    </location>
</feature>
<dbReference type="FunFam" id="2.60.40.60:FF:000108">
    <property type="entry name" value="FAT atypical cadherin 4"/>
    <property type="match status" value="1"/>
</dbReference>
<feature type="domain" description="Cadherin" evidence="20">
    <location>
        <begin position="1936"/>
        <end position="2044"/>
    </location>
</feature>
<evidence type="ECO:0000313" key="22">
    <source>
        <dbReference type="RefSeq" id="XP_025424603.1"/>
    </source>
</evidence>
<evidence type="ECO:0000256" key="15">
    <source>
        <dbReference type="SAM" id="MobiDB-lite"/>
    </source>
</evidence>
<feature type="domain" description="Cadherin" evidence="20">
    <location>
        <begin position="1831"/>
        <end position="1935"/>
    </location>
</feature>
<dbReference type="InterPro" id="IPR050174">
    <property type="entry name" value="Protocadherin/Cadherin-CA"/>
</dbReference>
<keyword evidence="3 14" id="KW-0245">EGF-like domain</keyword>
<dbReference type="GO" id="GO:0040008">
    <property type="term" value="P:regulation of growth"/>
    <property type="evidence" value="ECO:0007669"/>
    <property type="project" value="UniProtKB-ARBA"/>
</dbReference>
<evidence type="ECO:0000256" key="11">
    <source>
        <dbReference type="ARBA" id="ARBA00023157"/>
    </source>
</evidence>
<feature type="domain" description="Cadherin" evidence="20">
    <location>
        <begin position="119"/>
        <end position="232"/>
    </location>
</feature>
<keyword evidence="5 17" id="KW-0732">Signal</keyword>
<dbReference type="Pfam" id="PF00054">
    <property type="entry name" value="Laminin_G_1"/>
    <property type="match status" value="1"/>
</dbReference>
<feature type="compositionally biased region" description="Gly residues" evidence="15">
    <location>
        <begin position="4732"/>
        <end position="4761"/>
    </location>
</feature>
<dbReference type="Pfam" id="PF02210">
    <property type="entry name" value="Laminin_G_2"/>
    <property type="match status" value="1"/>
</dbReference>
<feature type="compositionally biased region" description="Polar residues" evidence="15">
    <location>
        <begin position="4905"/>
        <end position="4917"/>
    </location>
</feature>
<dbReference type="GO" id="GO:0035332">
    <property type="term" value="P:positive regulation of hippo signaling"/>
    <property type="evidence" value="ECO:0007669"/>
    <property type="project" value="UniProtKB-ARBA"/>
</dbReference>
<feature type="compositionally biased region" description="Polar residues" evidence="15">
    <location>
        <begin position="4655"/>
        <end position="4671"/>
    </location>
</feature>
<sequence length="5063" mass="556467">MLWRAVAICAALAFAVAAGTGGEADSNARVQLEVLEGQPRGTAVGRIPVKPGFVYRFNEPSDEFALNATTGEITTTQILDRESLSNDRYDLIVLSSQPTYPIEVRILVVDVNDNAPEFPEPVISVSFPESAAPDNKVLLDTATDRDAGVNGVSSDYRIVAGNVDDKFRLEVTSNPGGDLTYLYLRTTGKLDRETVPFYQLNVSVRDGGVPTRYGYQTVNVTILDVNDNPPVFAHTDYSAWLNESAPPGTFTLQVTATDADLGENGRIVYYLPETAETRFRVDPDTGVIYTTETPDCPQQNCPHAQQPRTSCPKSCVFTVHARDHGSPRQDGRAYVTVSLIDANDHDPIIKFRYFPSNAAYATVDENAINGTVVAAVSVMDPDEGLNGETTVEIITGNEMNHFRLESSQSFYIVRVHDVLDREQINKYNLTVLASDKGTPARTTVAYLLIYVNDINDHEPVFEKSEYSSTLSELSPLGTYVASITATDEDTGINAQIYYSIVSGNDFGWFDIDPDTGLVTLKGRLDREQMGSAEIKISARDGGPNPKWAYTQLKVIVLDENDERPEFAQELIIVKMLENVPENTLVAMLTASDHDQGTNGSVSYSLHPEVQYKYKGAFALDSLTGQLTVKTQLDREKVSEYKIKVLAKDQGFPPKSSTATVILDVLDVNDNDPVFYPQQYIAFIGNNQLTDTSLLTVSAYDIDEGENSVVEYRLSNGGDSGLFYIDAREGSIYLKSSGDLPKSIYHLNVTAVDRDGRRAAEDATVVIIKNPDESLKFDTVEGYSFQIYEDHIGQEDPVSNRQVGRIRVKETKVDVTYFIMNGDNGNFRVDRNGVLMTWRKIDRENQSFYSIQVGAIAGVKFGTTLVNVTILDVNDNEPSFVTVIEEVDLYEDTAVGQELCVARAKDKDVGLNGRVTYRLVSKPDGLFRITESSGIVYLHKPVYTAPGTVLAAEIVATDSGTPPLSAKHVVLFTVQDVNDHTPVFDQTSYESSLSEATAVNSRFFGLTATDKDYGPNARLSYAIEEGDAEGDFGIFPDGMLYIKHRLDRESRDYYALSVVVRDAGTPARSSSVVAIVHVTDENDNKPEFANVTFDFHINENEPGGTFVGKLSASDRDTGRNAELTYSLINCKTDFLIDPKNGFIRTQREFDREQLIRATEQNVITLEATVSDNGQHSLYDKAKVNVFVNDVNDNRPRFFRQPYRVQVSEGSPVGTHVLRVYTTDEDDGQNGAVHYVMEDGDDGKFKIDNATGMITINAFLDRETRASYVLRVIAYDNGAPVRLNASAAVSVEVLDDNDNPPKFESPPSGISIFENATVNTELIRFRATDPDLGANSEVRYSIVSGNRRDTFHMDVVTGVLYLHKRLDFEDISAYVLNISAYDNGNPRLSSALSFHVTVLDCNDNPPQFPSTAIVRQIVENLEPGTSIVHVVADDPDSDLNGLVHYSITRQQPDNDRRRFQINEKTGVISTVLPIDREQVDTYRLTVTAVDQAVPPETRLSAEKTVTIIVDDENDNAPVFVSVDTGLVRSRQAGAFIMFATARDLDTSTNGLVTYEMVGGDSELFSIHRTTGAISLRRELTRPERLYRLTVRATDEAVQSERKSTDAYITLLTDTGDNSGGHKLTGLKEFYEGSVYENEPLGTSVLRMDPLPGQIEYYVVNVTGLDGKQADRMFSVDVKLGVLYTAAVLDREGGADQYVVHVYATNIGSQTPKTGHIQAKVKILDKNDNRPMWPSTPIEYKISEEIPIGSLVTTLRATDPDLDSTLTYTIIGDDNSSPLTLDAITGNVRVRKPIDRETSPKHVLPVRVSDGIHHSDTSVVFIILDTNDNAPVFTKGIYSLDVSEATTRGTKIGDILAIDEDEGVNGVVTYSMISDWANDVFNIDPHTGAFSLTGKLDYEEVQHYIMTVQAQDAGKPMLSSTVTVYINVIDENDNAPVFETNSYNVDVYENATVNTVVATVVATDRDSGLNGKIRYSVQSLDQENNDFTIDPDNGTIWPHRNLDRETIASYNLVILAKDGGRPAATELSSTVQVTITIKDVNDCAPRWITPNTTSVMENVEIGTIVTILKAVDDDEDKNGFVEYWINSGDEKKFTVGSVDGVLRVSNSLDRETKSLYQLEIGAKDRGDPSLSSIQKLTINILDENDNSPIFEPRHYTSSVLENVTIGYTVVQLFATDKDAGPNAAIRYTITNGDDNLDFSIADDTGLIRVAKYLNYERKSRYVLTIKAEDSPVGVDNRVNSDEVTVIITILDINDNYPVFPDSPYIIHVLEEYIPESKEFPMTIVKATDADSGYNGRVRYYLKDTDYFTIDSVSGKIYLVRSLDREVQSEHLITVVAMDSGTPSLSGTGFISVIAQDVNDHSPQFQQKNYVVYIDENSPIDYSITQLTATDSDIGLNAKIKYSLLGNKQDKFQMDEDTGILRTSSNIDREENEVYYLTVVAQDSSLTEPKASVTNLTVFVRDINDNYPIFSTLQSIIYVSDKTQAGHFIYGVTAIDLDSGDNGKVIYNLISGDIDMFHIDKNTGVIESIQKLNKQMEYKIKIEASDKGQIPKVAEFELTVILWPDHDFPVIRHIMTQQLSIVENSSPGSGVSRVLATSPKTGPKGLLRFSIAGGDFDNTFEVDSVSGEVVIGKNGIDHEKSSQYKIWIEASDSDEPKLRSAVLLTVNVTDVNDNPPVFEYPFYTVSIQEETFPPTPVTTVVAIDSDTGKNSIIAYRLVDDINGIFSIDDVSGEIMTNTKLDRETEDRYTLMVEAVDQGYPSLTGTTMVHITVLDINDNPPRFTRLFSVNVTENTEVGSFVIGITSSDLDVGINAKATYRFTENPGNMFKIDPDTGKVYIAAPIDREIQDEYLLNVVAADGSWQAETPLTITIQDVNDNAPEFEKSCYKFNFPETNKIGATVGRILATDKDKQGSNSVVSYNLKQPSDVFFIDPIYGDIFTKRALKYKHSTKDTSPENEYTLIVQATDNGKPPLSTECLTIINVIDSNNNSPQFKKKKYFSPIPINLKIWSPLITVEATDHDSGVNSEIEYFVYGGNATDLVQVDRYSGLVSLKKKLTDTDLGQNYDLVIRAIDHGVPPKQDTTDVTFIMTSENNFSPEFSSLSYQVFVPENEPIGTTILIVNASDQDEGPNGLVRYSFENVSDKFKLNPKTGSITIAKILDFESIKEYKLIIVATDTGFEPKQSKATLSIILTDINDNPPTFNKTLFDVFILENSPPGTFVSQMVAKDLDSPKNAIINYSIIGGTGEHLFYCNSTSGAIYSKQVFDYEKEKSHSLEILAINPDSVLSGSTKVIVHIEGVNEFYPTFSQSVFYYDVPESAEIGTNVGAVKATDLDAGNDGKVYYFLVGSSNDKGFTIDHNTGLLRVSRRLDRETQNRIILTVLAKNAGSIRGNDTDEAQVIISIQDGNDPPEFDQEYYECLVSEGTRPGAKILTVHAVDKDAWPQNNQFSYSVLNNVTKLFRIDPQNGTIETVGHFDRETINYYEIIIGAIDTGSPPQTGSATVKVMITDVNDNGPVLAPDYSVGYVSENEPINTSIMILTATDADQPPNGAPFTYRIVGGPHREFITLDESSGLLRTARSIDREQTPNLSIVISITDNGSPQITTENLLNIIILDQNDCPSSPRSVHVLVYSIKNEYPIGKIADVRPIDPDTTGDYKCNLEQTSNDFSIPEACDLHINSISKPVTVLRVSGNDGKHDSVTNIIKVEYQTIDKNIIENTIFTRIENITASDFIENHYKTFMNILNATFEDHNPLLYSINEVDGSIEVAIAVRGLNKDYLNDALRSKSNNIAQTTRLMIFFDYSPCQKNICENDGNCSTSLAISKEPHVTNSNDFIFTSPSILQEFVCTCAEGYAGKKCDKRQDPCAPNPCQYGGTCRRQGISYQCFCPSNREGLECEKERYDKCDNNPCMNGGSCKQTQDNIGYFCLCRPGYRGNVCELSADSCRPNPCLNGGSCVSLKPGYKCNCPNGLHGRHCEKSSFGFNEYSFMSFPSLDSITNDITLVFSTSKPDSLLLYNYGTQVGGRSDFIAIEIIEGKCVFSYGGARSSITSISVGKKDGSTLADGHWYKITAVRNGKVLSLSVASCIDNGDNCQECRPSDKSCYSDNTGTVGTLNFNGNNLLIGGVISADPLLERPGQLHSDDFVGCVHSIIINGNALNLSSPISSKAVDPFCNRQGQCTQSSTLCGEGSSCLDRWTSVMCRCEENDVLSPNCFQAFKSISLGEGAFLEYKITEKHRRMHLLESIYNGTTVWRQQSRTKRSSLIATPIKELSLMFRTMKSNATILLAASNSDFTLVKLTSGKLLYSSFLSTSTSTVNMSVDKNVDDGNWHNLTMAIGSKSLKLFLNGQKVGEELDSASVHDFLDPYLTKLYLGGIDRDYFSGKIDISSFSGCLANLTINKELQPFNGTGSIFPEVFHTGNISFDCDLAGLSAVGVAVTDPLSLGITLVIVFFVILLMAITISFVVFKIRRQTKCDKDSDSGKDHFQSGLHSESPALNTIPVSSFMSETGDVIRHHMVPPELLSKRYKDQDMGMNDTHRPHRPDIIEREVVGKSPPPQRDEINQHMKNMHQHDSVTGDHDMPEHYDLENASSIAPSDIDIVYHYKSYRDGNNLRKMKSHLSPGLPSNMYHKQLRHATGFQSPHSRDSRSVAPPPPPPLESANHMQHQSTPLARLSPSSEISQQLPRILTLRDISGKPLQTALLATSSSGVVSKDCPMHSNSERSLNSPVMSGHSLSGSGLSGGGGGGGGGGGSGGGVIGGSGGGGSSGGRSQSQLQHGRPPSLVSTVDAVSGNGGTAGGAGRPMVQDDHAHHRRQQQHRRADGVGGDDDDDDDVDDDDDTGSTTSSDESGNDSFTCSEIEYDNNSVSGEKLSDVIFNKIGSSGGKSASGSSGRESQQRRRLPLPSNVAATVGGSSSSDAVTAATQQHHQQQHHHHQQQQQQQDQDQQMAAGYDTFDSSFRGSLSTLVASDDDGPMYRNVRTPNNASESSSIPVGLGWDYLLNWAPSNNGMRPIMQPPPSPYADHDRRHRHHHHGGGGVQSAVIDPMAATRTGDGSSTSSRQSPKSPEEYV</sequence>
<evidence type="ECO:0000256" key="4">
    <source>
        <dbReference type="ARBA" id="ARBA00022692"/>
    </source>
</evidence>
<feature type="domain" description="Cadherin" evidence="20">
    <location>
        <begin position="1407"/>
        <end position="1517"/>
    </location>
</feature>
<keyword evidence="6" id="KW-0677">Repeat</keyword>
<keyword evidence="2" id="KW-1003">Cell membrane</keyword>
<feature type="domain" description="Cadherin" evidence="20">
    <location>
        <begin position="462"/>
        <end position="566"/>
    </location>
</feature>
<dbReference type="InterPro" id="IPR013320">
    <property type="entry name" value="ConA-like_dom_sf"/>
</dbReference>
<feature type="domain" description="Cadherin" evidence="20">
    <location>
        <begin position="2990"/>
        <end position="3095"/>
    </location>
</feature>
<feature type="domain" description="Cadherin" evidence="20">
    <location>
        <begin position="2148"/>
        <end position="2256"/>
    </location>
</feature>
<dbReference type="InterPro" id="IPR002126">
    <property type="entry name" value="Cadherin-like_dom"/>
</dbReference>
<feature type="compositionally biased region" description="Polar residues" evidence="15">
    <location>
        <begin position="4948"/>
        <end position="4960"/>
    </location>
</feature>
<dbReference type="Gene3D" id="2.60.40.60">
    <property type="entry name" value="Cadherins"/>
    <property type="match status" value="34"/>
</dbReference>
<feature type="domain" description="Cadherin" evidence="20">
    <location>
        <begin position="3199"/>
        <end position="3302"/>
    </location>
</feature>
<feature type="disulfide bond" evidence="14">
    <location>
        <begin position="3923"/>
        <end position="3932"/>
    </location>
</feature>
<dbReference type="FunFam" id="2.60.40.60:FF:000037">
    <property type="entry name" value="FAT atypical cadherin 1"/>
    <property type="match status" value="1"/>
</dbReference>
<evidence type="ECO:0000256" key="8">
    <source>
        <dbReference type="ARBA" id="ARBA00022889"/>
    </source>
</evidence>
<dbReference type="CDD" id="cd00054">
    <property type="entry name" value="EGF_CA"/>
    <property type="match status" value="3"/>
</dbReference>
<feature type="domain" description="Cadherin" evidence="20">
    <location>
        <begin position="2879"/>
        <end position="2989"/>
    </location>
</feature>
<feature type="domain" description="Cadherin" evidence="20">
    <location>
        <begin position="1731"/>
        <end position="1830"/>
    </location>
</feature>
<feature type="domain" description="Cadherin" evidence="20">
    <location>
        <begin position="2569"/>
        <end position="2674"/>
    </location>
</feature>
<dbReference type="SMART" id="SM00179">
    <property type="entry name" value="EGF_CA"/>
    <property type="match status" value="3"/>
</dbReference>
<dbReference type="FunFam" id="2.60.40.60:FF:000092">
    <property type="entry name" value="Protocadherin 8"/>
    <property type="match status" value="1"/>
</dbReference>
<dbReference type="Pfam" id="PF25374">
    <property type="entry name" value="Cadherin_FAT4_N"/>
    <property type="match status" value="1"/>
</dbReference>
<dbReference type="FunFam" id="2.10.25.10:FF:000012">
    <property type="entry name" value="Delta-like protein"/>
    <property type="match status" value="1"/>
</dbReference>
<feature type="transmembrane region" description="Helical" evidence="16">
    <location>
        <begin position="4435"/>
        <end position="4460"/>
    </location>
</feature>
<feature type="domain" description="Laminin G" evidence="18">
    <location>
        <begin position="4236"/>
        <end position="4419"/>
    </location>
</feature>
<feature type="domain" description="Cadherin" evidence="20">
    <location>
        <begin position="2675"/>
        <end position="2778"/>
    </location>
</feature>
<dbReference type="GO" id="GO:0090251">
    <property type="term" value="P:protein localization involved in establishment of planar polarity"/>
    <property type="evidence" value="ECO:0007669"/>
    <property type="project" value="UniProtKB-ARBA"/>
</dbReference>
<keyword evidence="8" id="KW-0130">Cell adhesion</keyword>